<gene>
    <name evidence="1" type="ORF">H8L32_12340</name>
</gene>
<evidence type="ECO:0000313" key="1">
    <source>
        <dbReference type="EMBL" id="MBC3918271.1"/>
    </source>
</evidence>
<dbReference type="Gene3D" id="3.50.50.60">
    <property type="entry name" value="FAD/NAD(P)-binding domain"/>
    <property type="match status" value="1"/>
</dbReference>
<dbReference type="InterPro" id="IPR036188">
    <property type="entry name" value="FAD/NAD-bd_sf"/>
</dbReference>
<dbReference type="PANTHER" id="PTHR43747:SF4">
    <property type="entry name" value="FLAVIN-DEPENDENT TRYPTOPHAN HALOGENASE"/>
    <property type="match status" value="1"/>
</dbReference>
<name>A0ABR6ZQU2_9BURK</name>
<sequence>MQEPIKKIMIVGGGSAGWMAALIIANSVKDKGVEITVVESPTVGVIGVGEGSTPVLKKFFDNLGIQESEWMPECNATYKAGITFDGWSTKAGHESYFHQFATMVDNLTLPVFVNNVKARLRGADVCALPNKFFLSSALADGHLAPIAAHHFPFFTTYGYHFDAMLLGKYLHKKALEMGVRHVSAHITDARQDASGNIAAVVLEDGSSMEADFFVDCSGFAALLIGKTLKTPFVSYADNLFNDAAIAMPSDIGDAIPTQTISTAMKHGWSWRIPLQNRFGNGYVYSSSFTTAEQAEHELRAKLGLLESDTQARHLKMKLGRVEKHWNKNCLAVGLSQGFLEPLEATALYLTQMTAAIFCLFLEKGDLSEQAQQVYNQEINDYFDGHRNYIIAHYKTNTRTDTEYWKANAANLNGIPDSLKHIFAAWLEGRDLGDEIRRQDIEKYYPIGSWYALMAGMGLFPEVDARAPDSGQDKSNPLGDFIPRCALNFKDHRQVLADQSKMR</sequence>
<dbReference type="InterPro" id="IPR050816">
    <property type="entry name" value="Flavin-dep_Halogenase_NPB"/>
</dbReference>
<accession>A0ABR6ZQU2</accession>
<evidence type="ECO:0000313" key="2">
    <source>
        <dbReference type="Proteomes" id="UP000650424"/>
    </source>
</evidence>
<dbReference type="Proteomes" id="UP000650424">
    <property type="component" value="Unassembled WGS sequence"/>
</dbReference>
<organism evidence="1 2">
    <name type="scientific">Undibacterium hunanense</name>
    <dbReference type="NCBI Taxonomy" id="2762292"/>
    <lineage>
        <taxon>Bacteria</taxon>
        <taxon>Pseudomonadati</taxon>
        <taxon>Pseudomonadota</taxon>
        <taxon>Betaproteobacteria</taxon>
        <taxon>Burkholderiales</taxon>
        <taxon>Oxalobacteraceae</taxon>
        <taxon>Undibacterium</taxon>
    </lineage>
</organism>
<dbReference type="PIRSF" id="PIRSF011396">
    <property type="entry name" value="Trp_halogenase"/>
    <property type="match status" value="1"/>
</dbReference>
<dbReference type="RefSeq" id="WP_186947529.1">
    <property type="nucleotide sequence ID" value="NZ_JACOGF010000005.1"/>
</dbReference>
<dbReference type="Pfam" id="PF04820">
    <property type="entry name" value="Trp_halogenase"/>
    <property type="match status" value="1"/>
</dbReference>
<dbReference type="SUPFAM" id="SSF51905">
    <property type="entry name" value="FAD/NAD(P)-binding domain"/>
    <property type="match status" value="1"/>
</dbReference>
<dbReference type="PANTHER" id="PTHR43747">
    <property type="entry name" value="FAD-BINDING PROTEIN"/>
    <property type="match status" value="1"/>
</dbReference>
<dbReference type="InterPro" id="IPR006905">
    <property type="entry name" value="Flavin_halogenase"/>
</dbReference>
<proteinExistence type="predicted"/>
<keyword evidence="2" id="KW-1185">Reference proteome</keyword>
<comment type="caution">
    <text evidence="1">The sequence shown here is derived from an EMBL/GenBank/DDBJ whole genome shotgun (WGS) entry which is preliminary data.</text>
</comment>
<reference evidence="1 2" key="1">
    <citation type="submission" date="2020-08" db="EMBL/GenBank/DDBJ databases">
        <title>Novel species isolated from subtropical streams in China.</title>
        <authorList>
            <person name="Lu H."/>
        </authorList>
    </citation>
    <scope>NUCLEOTIDE SEQUENCE [LARGE SCALE GENOMIC DNA]</scope>
    <source>
        <strain evidence="1 2">CY18W</strain>
    </source>
</reference>
<protein>
    <submittedName>
        <fullName evidence="1">Tryptophan 7-halogenase</fullName>
    </submittedName>
</protein>
<dbReference type="InterPro" id="IPR033856">
    <property type="entry name" value="Trp_halogen"/>
</dbReference>
<dbReference type="EMBL" id="JACOGF010000005">
    <property type="protein sequence ID" value="MBC3918271.1"/>
    <property type="molecule type" value="Genomic_DNA"/>
</dbReference>